<feature type="non-terminal residue" evidence="3">
    <location>
        <position position="109"/>
    </location>
</feature>
<dbReference type="Gene3D" id="3.40.1170.60">
    <property type="match status" value="1"/>
</dbReference>
<gene>
    <name evidence="3" type="ORF">COX41_07240</name>
</gene>
<dbReference type="InterPro" id="IPR050116">
    <property type="entry name" value="DNA_polymerase-Y"/>
</dbReference>
<organism evidence="3 4">
    <name type="scientific">Candidatus Sherwoodlollariibacterium unditelluris</name>
    <dbReference type="NCBI Taxonomy" id="1974757"/>
    <lineage>
        <taxon>Bacteria</taxon>
        <taxon>Pseudomonadati</taxon>
        <taxon>Candidatus Omnitrophota</taxon>
        <taxon>Candidatus Sherwoodlollariibacterium</taxon>
    </lineage>
</organism>
<dbReference type="Gene3D" id="3.30.70.270">
    <property type="match status" value="1"/>
</dbReference>
<reference evidence="3 4" key="1">
    <citation type="submission" date="2017-09" db="EMBL/GenBank/DDBJ databases">
        <title>Depth-based differentiation of microbial function through sediment-hosted aquifers and enrichment of novel symbionts in the deep terrestrial subsurface.</title>
        <authorList>
            <person name="Probst A.J."/>
            <person name="Ladd B."/>
            <person name="Jarett J.K."/>
            <person name="Geller-Mcgrath D.E."/>
            <person name="Sieber C.M."/>
            <person name="Emerson J.B."/>
            <person name="Anantharaman K."/>
            <person name="Thomas B.C."/>
            <person name="Malmstrom R."/>
            <person name="Stieglmeier M."/>
            <person name="Klingl A."/>
            <person name="Woyke T."/>
            <person name="Ryan C.M."/>
            <person name="Banfield J.F."/>
        </authorList>
    </citation>
    <scope>NUCLEOTIDE SEQUENCE [LARGE SCALE GENOMIC DNA]</scope>
    <source>
        <strain evidence="3">CG23_combo_of_CG06-09_8_20_14_all_41_10</strain>
    </source>
</reference>
<evidence type="ECO:0000313" key="3">
    <source>
        <dbReference type="EMBL" id="PIP18607.1"/>
    </source>
</evidence>
<evidence type="ECO:0000256" key="1">
    <source>
        <dbReference type="ARBA" id="ARBA00010945"/>
    </source>
</evidence>
<evidence type="ECO:0000313" key="4">
    <source>
        <dbReference type="Proteomes" id="UP000231292"/>
    </source>
</evidence>
<comment type="similarity">
    <text evidence="1">Belongs to the DNA polymerase type-Y family.</text>
</comment>
<dbReference type="PANTHER" id="PTHR11076:SF33">
    <property type="entry name" value="DNA POLYMERASE KAPPA"/>
    <property type="match status" value="1"/>
</dbReference>
<proteinExistence type="inferred from homology"/>
<comment type="caution">
    <text evidence="3">The sequence shown here is derived from an EMBL/GenBank/DDBJ whole genome shotgun (WGS) entry which is preliminary data.</text>
</comment>
<dbReference type="GO" id="GO:0042276">
    <property type="term" value="P:error-prone translesion synthesis"/>
    <property type="evidence" value="ECO:0007669"/>
    <property type="project" value="TreeGrafter"/>
</dbReference>
<name>A0A2G9YH95_9BACT</name>
<dbReference type="GO" id="GO:0009432">
    <property type="term" value="P:SOS response"/>
    <property type="evidence" value="ECO:0007669"/>
    <property type="project" value="TreeGrafter"/>
</dbReference>
<feature type="domain" description="UmuC" evidence="2">
    <location>
        <begin position="1"/>
        <end position="109"/>
    </location>
</feature>
<dbReference type="InterPro" id="IPR001126">
    <property type="entry name" value="UmuC"/>
</dbReference>
<dbReference type="AlphaFoldDB" id="A0A2G9YH95"/>
<sequence>MHTVVCAASYAAKRLGIHSGMPSREAFTICPSLEFVPADQSKYIWTSEQIFDLLKGYGLPLNYASIDEFQLNLSGYSDKNAVSLGKEIKTQIYANFNITASVGIAKNWL</sequence>
<dbReference type="Pfam" id="PF00817">
    <property type="entry name" value="IMS"/>
    <property type="match status" value="1"/>
</dbReference>
<dbReference type="EMBL" id="PCRK01000186">
    <property type="protein sequence ID" value="PIP18607.1"/>
    <property type="molecule type" value="Genomic_DNA"/>
</dbReference>
<dbReference type="GO" id="GO:0006281">
    <property type="term" value="P:DNA repair"/>
    <property type="evidence" value="ECO:0007669"/>
    <property type="project" value="InterPro"/>
</dbReference>
<dbReference type="GO" id="GO:0005829">
    <property type="term" value="C:cytosol"/>
    <property type="evidence" value="ECO:0007669"/>
    <property type="project" value="TreeGrafter"/>
</dbReference>
<dbReference type="PANTHER" id="PTHR11076">
    <property type="entry name" value="DNA REPAIR POLYMERASE UMUC / TRANSFERASE FAMILY MEMBER"/>
    <property type="match status" value="1"/>
</dbReference>
<dbReference type="PROSITE" id="PS50173">
    <property type="entry name" value="UMUC"/>
    <property type="match status" value="1"/>
</dbReference>
<evidence type="ECO:0000259" key="2">
    <source>
        <dbReference type="PROSITE" id="PS50173"/>
    </source>
</evidence>
<dbReference type="SUPFAM" id="SSF56672">
    <property type="entry name" value="DNA/RNA polymerases"/>
    <property type="match status" value="1"/>
</dbReference>
<dbReference type="InterPro" id="IPR043502">
    <property type="entry name" value="DNA/RNA_pol_sf"/>
</dbReference>
<dbReference type="GO" id="GO:0003887">
    <property type="term" value="F:DNA-directed DNA polymerase activity"/>
    <property type="evidence" value="ECO:0007669"/>
    <property type="project" value="TreeGrafter"/>
</dbReference>
<dbReference type="Proteomes" id="UP000231292">
    <property type="component" value="Unassembled WGS sequence"/>
</dbReference>
<dbReference type="InterPro" id="IPR043128">
    <property type="entry name" value="Rev_trsase/Diguanyl_cyclase"/>
</dbReference>
<protein>
    <submittedName>
        <fullName evidence="3">DNA polymerase IV</fullName>
    </submittedName>
</protein>
<accession>A0A2G9YH95</accession>